<dbReference type="InterPro" id="IPR011032">
    <property type="entry name" value="GroES-like_sf"/>
</dbReference>
<dbReference type="PANTHER" id="PTHR43205:SF7">
    <property type="entry name" value="PROSTAGLANDIN REDUCTASE 1"/>
    <property type="match status" value="1"/>
</dbReference>
<dbReference type="InterPro" id="IPR045010">
    <property type="entry name" value="MDR_fam"/>
</dbReference>
<gene>
    <name evidence="3" type="primary">curA</name>
    <name evidence="3" type="ORF">NCTC10736_00697</name>
</gene>
<dbReference type="InterPro" id="IPR013149">
    <property type="entry name" value="ADH-like_C"/>
</dbReference>
<evidence type="ECO:0000256" key="1">
    <source>
        <dbReference type="ARBA" id="ARBA00023002"/>
    </source>
</evidence>
<accession>A0A379ZKU3</accession>
<dbReference type="InterPro" id="IPR041694">
    <property type="entry name" value="ADH_N_2"/>
</dbReference>
<evidence type="ECO:0000259" key="2">
    <source>
        <dbReference type="SMART" id="SM00829"/>
    </source>
</evidence>
<dbReference type="Pfam" id="PF16884">
    <property type="entry name" value="ADH_N_2"/>
    <property type="match status" value="1"/>
</dbReference>
<evidence type="ECO:0000313" key="3">
    <source>
        <dbReference type="EMBL" id="SUI63977.1"/>
    </source>
</evidence>
<dbReference type="CDD" id="cd05288">
    <property type="entry name" value="PGDH"/>
    <property type="match status" value="1"/>
</dbReference>
<dbReference type="EMBL" id="UGYV01000001">
    <property type="protein sequence ID" value="SUI63977.1"/>
    <property type="molecule type" value="Genomic_DNA"/>
</dbReference>
<dbReference type="Pfam" id="PF00107">
    <property type="entry name" value="ADH_zinc_N"/>
    <property type="match status" value="1"/>
</dbReference>
<protein>
    <submittedName>
        <fullName evidence="3">NADPH-dependent curcumin reductase</fullName>
        <ecNumber evidence="3">1.3.1.-</ecNumber>
    </submittedName>
</protein>
<dbReference type="SUPFAM" id="SSF50129">
    <property type="entry name" value="GroES-like"/>
    <property type="match status" value="1"/>
</dbReference>
<dbReference type="RefSeq" id="WP_115405459.1">
    <property type="nucleotide sequence ID" value="NZ_UGYV01000001.1"/>
</dbReference>
<feature type="domain" description="Enoyl reductase (ER)" evidence="2">
    <location>
        <begin position="21"/>
        <end position="334"/>
    </location>
</feature>
<dbReference type="SMART" id="SM00829">
    <property type="entry name" value="PKS_ER"/>
    <property type="match status" value="1"/>
</dbReference>
<dbReference type="AlphaFoldDB" id="A0A379ZKU3"/>
<dbReference type="PANTHER" id="PTHR43205">
    <property type="entry name" value="PROSTAGLANDIN REDUCTASE"/>
    <property type="match status" value="1"/>
</dbReference>
<dbReference type="SUPFAM" id="SSF51735">
    <property type="entry name" value="NAD(P)-binding Rossmann-fold domains"/>
    <property type="match status" value="1"/>
</dbReference>
<dbReference type="FunFam" id="3.40.50.720:FF:000121">
    <property type="entry name" value="Prostaglandin reductase 2"/>
    <property type="match status" value="1"/>
</dbReference>
<dbReference type="GO" id="GO:0016628">
    <property type="term" value="F:oxidoreductase activity, acting on the CH-CH group of donors, NAD or NADP as acceptor"/>
    <property type="evidence" value="ECO:0007669"/>
    <property type="project" value="InterPro"/>
</dbReference>
<proteinExistence type="predicted"/>
<reference evidence="3 4" key="1">
    <citation type="submission" date="2018-06" db="EMBL/GenBank/DDBJ databases">
        <authorList>
            <consortium name="Pathogen Informatics"/>
            <person name="Doyle S."/>
        </authorList>
    </citation>
    <scope>NUCLEOTIDE SEQUENCE [LARGE SCALE GENOMIC DNA]</scope>
    <source>
        <strain evidence="3 4">NCTC10736</strain>
    </source>
</reference>
<organism evidence="3 4">
    <name type="scientific">Shewanella morhuae</name>
    <dbReference type="NCBI Taxonomy" id="365591"/>
    <lineage>
        <taxon>Bacteria</taxon>
        <taxon>Pseudomonadati</taxon>
        <taxon>Pseudomonadota</taxon>
        <taxon>Gammaproteobacteria</taxon>
        <taxon>Alteromonadales</taxon>
        <taxon>Shewanellaceae</taxon>
        <taxon>Shewanella</taxon>
    </lineage>
</organism>
<sequence length="337" mass="36244">MNNPITQTREIHLASRPEGMPSVDNFALVNKSLAPLADGQVLIKNLWMSVDPYMRGRMVDRKSYIAPFALNQVLEGGAIGEVIASKNNEFPVGTKVSSMLGWREHAVTDTNGLTALPQTELDSSHFLGVLGMPGMTAWTGLTRIANLKAGETLFVSAASGAVGSVACQLGKLMGARVVASVGSDEKAQLLQSYGVDSIINYKTCGDLTQALAKAAPEGVDVYFENVGGEHLAAALSNMKDHGRIAVCGMISLYNESTPTAGPDNLSLIVMRKLKLEGFIVFEHWDHYPEFAAKMAQWLAEGKVQAEQTIYQGIEQAPDAFIGLFEGKNRGKMLVKLA</sequence>
<dbReference type="Gene3D" id="3.90.180.10">
    <property type="entry name" value="Medium-chain alcohol dehydrogenases, catalytic domain"/>
    <property type="match status" value="1"/>
</dbReference>
<keyword evidence="1 3" id="KW-0560">Oxidoreductase</keyword>
<dbReference type="Gene3D" id="3.40.50.720">
    <property type="entry name" value="NAD(P)-binding Rossmann-like Domain"/>
    <property type="match status" value="1"/>
</dbReference>
<evidence type="ECO:0000313" key="4">
    <source>
        <dbReference type="Proteomes" id="UP000255061"/>
    </source>
</evidence>
<dbReference type="Proteomes" id="UP000255061">
    <property type="component" value="Unassembled WGS sequence"/>
</dbReference>
<name>A0A379ZKU3_9GAMM</name>
<dbReference type="InterPro" id="IPR020843">
    <property type="entry name" value="ER"/>
</dbReference>
<dbReference type="EC" id="1.3.1.-" evidence="3"/>
<dbReference type="InterPro" id="IPR036291">
    <property type="entry name" value="NAD(P)-bd_dom_sf"/>
</dbReference>